<dbReference type="EMBL" id="RSCL01000001">
    <property type="protein sequence ID" value="RUT09726.1"/>
    <property type="molecule type" value="Genomic_DNA"/>
</dbReference>
<comment type="caution">
    <text evidence="2">The sequence shown here is derived from an EMBL/GenBank/DDBJ whole genome shotgun (WGS) entry which is preliminary data.</text>
</comment>
<keyword evidence="3" id="KW-1185">Reference proteome</keyword>
<feature type="region of interest" description="Disordered" evidence="1">
    <location>
        <begin position="1"/>
        <end position="36"/>
    </location>
</feature>
<dbReference type="RefSeq" id="WP_127078045.1">
    <property type="nucleotide sequence ID" value="NZ_RSCL01000001.1"/>
</dbReference>
<accession>A0A433VUD5</accession>
<reference evidence="2" key="2">
    <citation type="journal article" date="2019" name="Genome Biol. Evol.">
        <title>Day and night: Metabolic profiles and evolutionary relationships of six axenic non-marine cyanobacteria.</title>
        <authorList>
            <person name="Will S.E."/>
            <person name="Henke P."/>
            <person name="Boedeker C."/>
            <person name="Huang S."/>
            <person name="Brinkmann H."/>
            <person name="Rohde M."/>
            <person name="Jarek M."/>
            <person name="Friedl T."/>
            <person name="Seufert S."/>
            <person name="Schumacher M."/>
            <person name="Overmann J."/>
            <person name="Neumann-Schaal M."/>
            <person name="Petersen J."/>
        </authorList>
    </citation>
    <scope>NUCLEOTIDE SEQUENCE [LARGE SCALE GENOMIC DNA]</scope>
    <source>
        <strain evidence="2">PCC 7102</strain>
    </source>
</reference>
<evidence type="ECO:0000313" key="3">
    <source>
        <dbReference type="Proteomes" id="UP000271624"/>
    </source>
</evidence>
<dbReference type="Proteomes" id="UP000271624">
    <property type="component" value="Unassembled WGS sequence"/>
</dbReference>
<organism evidence="2 3">
    <name type="scientific">Dulcicalothrix desertica PCC 7102</name>
    <dbReference type="NCBI Taxonomy" id="232991"/>
    <lineage>
        <taxon>Bacteria</taxon>
        <taxon>Bacillati</taxon>
        <taxon>Cyanobacteriota</taxon>
        <taxon>Cyanophyceae</taxon>
        <taxon>Nostocales</taxon>
        <taxon>Calotrichaceae</taxon>
        <taxon>Dulcicalothrix</taxon>
    </lineage>
</organism>
<reference evidence="2" key="1">
    <citation type="submission" date="2018-12" db="EMBL/GenBank/DDBJ databases">
        <authorList>
            <person name="Will S."/>
            <person name="Neumann-Schaal M."/>
            <person name="Henke P."/>
        </authorList>
    </citation>
    <scope>NUCLEOTIDE SEQUENCE</scope>
    <source>
        <strain evidence="2">PCC 7102</strain>
    </source>
</reference>
<proteinExistence type="predicted"/>
<name>A0A433VUD5_9CYAN</name>
<dbReference type="AlphaFoldDB" id="A0A433VUD5"/>
<dbReference type="OrthoDB" id="581229at2"/>
<gene>
    <name evidence="2" type="ORF">DSM106972_002210</name>
</gene>
<evidence type="ECO:0000256" key="1">
    <source>
        <dbReference type="SAM" id="MobiDB-lite"/>
    </source>
</evidence>
<protein>
    <submittedName>
        <fullName evidence="2">Uncharacterized protein</fullName>
    </submittedName>
</protein>
<evidence type="ECO:0000313" key="2">
    <source>
        <dbReference type="EMBL" id="RUT09726.1"/>
    </source>
</evidence>
<sequence length="126" mass="13853">MAPSSDDLAPSSDDLVPSSDDLVPSSDDLVPSSDDLAPSSDDWELLLAIAAAVRNKSKVSTQVMEATILQVCEGRFLSHKQLQELLGRSYNTLRLGYLSKMVKMGQLELRYPNKLTHPDQAYSTKK</sequence>